<accession>A0A8X6K9E8</accession>
<name>A0A8X6K9E8_TRICU</name>
<evidence type="ECO:0000313" key="2">
    <source>
        <dbReference type="Proteomes" id="UP000887116"/>
    </source>
</evidence>
<proteinExistence type="predicted"/>
<keyword evidence="2" id="KW-1185">Reference proteome</keyword>
<comment type="caution">
    <text evidence="1">The sequence shown here is derived from an EMBL/GenBank/DDBJ whole genome shotgun (WGS) entry which is preliminary data.</text>
</comment>
<organism evidence="1 2">
    <name type="scientific">Trichonephila clavata</name>
    <name type="common">Joro spider</name>
    <name type="synonym">Nephila clavata</name>
    <dbReference type="NCBI Taxonomy" id="2740835"/>
    <lineage>
        <taxon>Eukaryota</taxon>
        <taxon>Metazoa</taxon>
        <taxon>Ecdysozoa</taxon>
        <taxon>Arthropoda</taxon>
        <taxon>Chelicerata</taxon>
        <taxon>Arachnida</taxon>
        <taxon>Araneae</taxon>
        <taxon>Araneomorphae</taxon>
        <taxon>Entelegynae</taxon>
        <taxon>Araneoidea</taxon>
        <taxon>Nephilidae</taxon>
        <taxon>Trichonephila</taxon>
    </lineage>
</organism>
<evidence type="ECO:0000313" key="1">
    <source>
        <dbReference type="EMBL" id="GFQ69335.1"/>
    </source>
</evidence>
<protein>
    <submittedName>
        <fullName evidence="1">Uncharacterized protein</fullName>
    </submittedName>
</protein>
<gene>
    <name evidence="1" type="ORF">TNCT_406511</name>
</gene>
<reference evidence="1" key="1">
    <citation type="submission" date="2020-07" db="EMBL/GenBank/DDBJ databases">
        <title>Multicomponent nature underlies the extraordinary mechanical properties of spider dragline silk.</title>
        <authorList>
            <person name="Kono N."/>
            <person name="Nakamura H."/>
            <person name="Mori M."/>
            <person name="Yoshida Y."/>
            <person name="Ohtoshi R."/>
            <person name="Malay A.D."/>
            <person name="Moran D.A.P."/>
            <person name="Tomita M."/>
            <person name="Numata K."/>
            <person name="Arakawa K."/>
        </authorList>
    </citation>
    <scope>NUCLEOTIDE SEQUENCE</scope>
</reference>
<dbReference type="EMBL" id="BMAO01010766">
    <property type="protein sequence ID" value="GFQ69335.1"/>
    <property type="molecule type" value="Genomic_DNA"/>
</dbReference>
<dbReference type="AlphaFoldDB" id="A0A8X6K9E8"/>
<dbReference type="Proteomes" id="UP000887116">
    <property type="component" value="Unassembled WGS sequence"/>
</dbReference>
<sequence>MIKRILKDLTIKSVENDEEDTKLMFDCIVEGCKGQKEEERGQGYLELQTIRTETQFKSYQGTLSGYGSQVVMVTNSSSAKAKFIPVHQPAHRLSFVKPAVNIHNEEYLEL</sequence>